<name>A0ABU8FP98_9BACI</name>
<dbReference type="InterPro" id="IPR010001">
    <property type="entry name" value="BofA"/>
</dbReference>
<dbReference type="Pfam" id="PF07441">
    <property type="entry name" value="BofA"/>
    <property type="match status" value="1"/>
</dbReference>
<organism evidence="2 3">
    <name type="scientific">Bacillus bruguierae</name>
    <dbReference type="NCBI Taxonomy" id="3127667"/>
    <lineage>
        <taxon>Bacteria</taxon>
        <taxon>Bacillati</taxon>
        <taxon>Bacillota</taxon>
        <taxon>Bacilli</taxon>
        <taxon>Bacillales</taxon>
        <taxon>Bacillaceae</taxon>
        <taxon>Bacillus</taxon>
    </lineage>
</organism>
<dbReference type="RefSeq" id="WP_336474678.1">
    <property type="nucleotide sequence ID" value="NZ_JBAWSX010000031.1"/>
</dbReference>
<accession>A0ABU8FP98</accession>
<gene>
    <name evidence="2" type="ORF">WAZ07_25795</name>
</gene>
<keyword evidence="1" id="KW-0472">Membrane</keyword>
<dbReference type="NCBIfam" id="TIGR02862">
    <property type="entry name" value="spore_BofA"/>
    <property type="match status" value="1"/>
</dbReference>
<feature type="transmembrane region" description="Helical" evidence="1">
    <location>
        <begin position="6"/>
        <end position="24"/>
    </location>
</feature>
<proteinExistence type="predicted"/>
<evidence type="ECO:0000313" key="2">
    <source>
        <dbReference type="EMBL" id="MEI4804520.1"/>
    </source>
</evidence>
<reference evidence="2 3" key="1">
    <citation type="submission" date="2024-01" db="EMBL/GenBank/DDBJ databases">
        <title>Seven novel Bacillus-like species.</title>
        <authorList>
            <person name="Liu G."/>
        </authorList>
    </citation>
    <scope>NUCLEOTIDE SEQUENCE [LARGE SCALE GENOMIC DNA]</scope>
    <source>
        <strain evidence="2 3">FJAT-51639</strain>
    </source>
</reference>
<feature type="transmembrane region" description="Helical" evidence="1">
    <location>
        <begin position="33"/>
        <end position="54"/>
    </location>
</feature>
<keyword evidence="3" id="KW-1185">Reference proteome</keyword>
<evidence type="ECO:0000313" key="3">
    <source>
        <dbReference type="Proteomes" id="UP001372526"/>
    </source>
</evidence>
<protein>
    <submittedName>
        <fullName evidence="2">Pro-sigmaK processing inhibitor BofA family protein</fullName>
    </submittedName>
</protein>
<dbReference type="Proteomes" id="UP001372526">
    <property type="component" value="Unassembled WGS sequence"/>
</dbReference>
<sequence>MERSLIIGGILTLIFLLLIVGAPIKPFRFVGRLLVKIVIGALLLFAVNIVGTQFNFHLPINVGTTFVSGFLGLPGIGALIVIKLYILPS</sequence>
<feature type="transmembrane region" description="Helical" evidence="1">
    <location>
        <begin position="66"/>
        <end position="86"/>
    </location>
</feature>
<keyword evidence="1" id="KW-1133">Transmembrane helix</keyword>
<evidence type="ECO:0000256" key="1">
    <source>
        <dbReference type="SAM" id="Phobius"/>
    </source>
</evidence>
<comment type="caution">
    <text evidence="2">The sequence shown here is derived from an EMBL/GenBank/DDBJ whole genome shotgun (WGS) entry which is preliminary data.</text>
</comment>
<dbReference type="EMBL" id="JBAWSX010000031">
    <property type="protein sequence ID" value="MEI4804520.1"/>
    <property type="molecule type" value="Genomic_DNA"/>
</dbReference>
<keyword evidence="1" id="KW-0812">Transmembrane</keyword>